<keyword evidence="1" id="KW-1133">Transmembrane helix</keyword>
<name>A0A1Z4C402_9GAMM</name>
<keyword evidence="1" id="KW-0472">Membrane</keyword>
<evidence type="ECO:0000256" key="1">
    <source>
        <dbReference type="SAM" id="Phobius"/>
    </source>
</evidence>
<proteinExistence type="predicted"/>
<evidence type="ECO:0000313" key="3">
    <source>
        <dbReference type="Proteomes" id="UP000197019"/>
    </source>
</evidence>
<dbReference type="KEGG" id="mpsy:CEK71_20645"/>
<feature type="transmembrane region" description="Helical" evidence="1">
    <location>
        <begin position="69"/>
        <end position="88"/>
    </location>
</feature>
<sequence length="125" mass="13656">MPPSSISQTLKDIPPIWVACLFVFMIYLLETHPFLAGFAICGLLITVIFKKYGVLILSLIADLADYGGAAVPIVGDPIDIFIVIIQAIRYGPRGFVGLVELIPLVDLLPIMTINAAWAEYQRPKG</sequence>
<feature type="transmembrane region" description="Helical" evidence="1">
    <location>
        <begin position="94"/>
        <end position="117"/>
    </location>
</feature>
<feature type="transmembrane region" description="Helical" evidence="1">
    <location>
        <begin position="35"/>
        <end position="57"/>
    </location>
</feature>
<protein>
    <submittedName>
        <fullName evidence="2">Uncharacterized protein</fullName>
    </submittedName>
</protein>
<evidence type="ECO:0000313" key="2">
    <source>
        <dbReference type="EMBL" id="ASF48277.1"/>
    </source>
</evidence>
<organism evidence="2 3">
    <name type="scientific">Methylovulum psychrotolerans</name>
    <dbReference type="NCBI Taxonomy" id="1704499"/>
    <lineage>
        <taxon>Bacteria</taxon>
        <taxon>Pseudomonadati</taxon>
        <taxon>Pseudomonadota</taxon>
        <taxon>Gammaproteobacteria</taxon>
        <taxon>Methylococcales</taxon>
        <taxon>Methylococcaceae</taxon>
        <taxon>Methylovulum</taxon>
    </lineage>
</organism>
<keyword evidence="1" id="KW-0812">Transmembrane</keyword>
<gene>
    <name evidence="2" type="ORF">CEK71_20645</name>
</gene>
<dbReference type="RefSeq" id="WP_088621147.1">
    <property type="nucleotide sequence ID" value="NZ_CP022129.1"/>
</dbReference>
<dbReference type="AlphaFoldDB" id="A0A1Z4C402"/>
<reference evidence="2 3" key="1">
    <citation type="submission" date="2017-06" db="EMBL/GenBank/DDBJ databases">
        <title>Genome Sequencing of the methanotroph Methylovulum psychrotolerants str. HV10-M2 isolated from a high-altitude environment.</title>
        <authorList>
            <person name="Mateos-Rivera A."/>
        </authorList>
    </citation>
    <scope>NUCLEOTIDE SEQUENCE [LARGE SCALE GENOMIC DNA]</scope>
    <source>
        <strain evidence="2 3">HV10_M2</strain>
    </source>
</reference>
<dbReference type="Proteomes" id="UP000197019">
    <property type="component" value="Chromosome"/>
</dbReference>
<dbReference type="EMBL" id="CP022129">
    <property type="protein sequence ID" value="ASF48277.1"/>
    <property type="molecule type" value="Genomic_DNA"/>
</dbReference>
<feature type="transmembrane region" description="Helical" evidence="1">
    <location>
        <begin position="12"/>
        <end position="29"/>
    </location>
</feature>
<accession>A0A1Z4C402</accession>
<keyword evidence="3" id="KW-1185">Reference proteome</keyword>